<dbReference type="PROSITE" id="PS50195">
    <property type="entry name" value="PX"/>
    <property type="match status" value="1"/>
</dbReference>
<keyword evidence="7 10" id="KW-0175">Coiled coil</keyword>
<sequence>MMRSSPPRHRHDGTSPLPLGMDWSPPPRKWNEKDTVWPHDPRTGWSYCVTIPSWSLLPTSRNADPVVFYRVQIGVQSPEGHTTLWGVLRRFNDFLKLYTHLKNAFPKKNLPPAPPKGLMRLKTRALLDERRLSLEEWLSKLLSDIDVSRSVPVASFLELEAAARASFQDENQHIPEVNPSGDSSNSSAELHHGSSHLVAGSSSLASDYGSDTAYETSEIGTPKVGRGSSNSEIGLEDLALDDDSTSPIEKLVKYGMSNLDEGLFMGETLLEELEGFPKYKGNERQRISSNGKNTDNGFDCRSALVREGRKDLNMKAEHSKAVGHTRKLSIESVSSDVGSIRGSDISDLGNPVFSGNGSLDLPGSSDDVNITNILNSKNSQLILPSDQRQKLNRYLISMQRRLSTARTDMEDLISRLDQEIAVKEYLTTKVKDIEGELESTRQKSKENLQQALLHERERYTQMQWDMEELKRKSLEMEIQLKSQQGEKPHAQPTRNFTAEEKDALSQELGTTKEQLKSLQKHYEELELKSKADIKVLVKEVKLLRSSQRQLKDELSQSDQEKADAQRLLQEEKLKNDNSVAARRELLDECKALQKRLQECNNYLLTEEEDQLAVSSSSLSEALDLLAASDSQIGLLIAKAQHLGQDVRNEEIDVNSDNDTTDNELRMMLTEVFTESAKLRKQLNSITRRLLKLEVVKLREVS</sequence>
<keyword evidence="4" id="KW-0963">Cytoplasm</keyword>
<dbReference type="GO" id="GO:0015031">
    <property type="term" value="P:protein transport"/>
    <property type="evidence" value="ECO:0007669"/>
    <property type="project" value="UniProtKB-KW"/>
</dbReference>
<evidence type="ECO:0000256" key="3">
    <source>
        <dbReference type="ARBA" id="ARBA00022448"/>
    </source>
</evidence>
<feature type="coiled-coil region" evidence="10">
    <location>
        <begin position="466"/>
        <end position="602"/>
    </location>
</feature>
<dbReference type="GO" id="GO:0010008">
    <property type="term" value="C:endosome membrane"/>
    <property type="evidence" value="ECO:0007669"/>
    <property type="project" value="UniProtKB-SubCell"/>
</dbReference>
<evidence type="ECO:0000256" key="1">
    <source>
        <dbReference type="ARBA" id="ARBA00004481"/>
    </source>
</evidence>
<dbReference type="Proteomes" id="UP000594263">
    <property type="component" value="Unplaced"/>
</dbReference>
<evidence type="ECO:0000256" key="11">
    <source>
        <dbReference type="SAM" id="MobiDB-lite"/>
    </source>
</evidence>
<evidence type="ECO:0000256" key="5">
    <source>
        <dbReference type="ARBA" id="ARBA00022753"/>
    </source>
</evidence>
<evidence type="ECO:0000313" key="14">
    <source>
        <dbReference type="Proteomes" id="UP000594263"/>
    </source>
</evidence>
<dbReference type="SUPFAM" id="SSF64268">
    <property type="entry name" value="PX domain"/>
    <property type="match status" value="1"/>
</dbReference>
<dbReference type="GO" id="GO:0005829">
    <property type="term" value="C:cytosol"/>
    <property type="evidence" value="ECO:0007669"/>
    <property type="project" value="UniProtKB-SubCell"/>
</dbReference>
<proteinExistence type="predicted"/>
<dbReference type="GO" id="GO:0035091">
    <property type="term" value="F:phosphatidylinositol binding"/>
    <property type="evidence" value="ECO:0007669"/>
    <property type="project" value="InterPro"/>
</dbReference>
<dbReference type="InterPro" id="IPR001683">
    <property type="entry name" value="PX_dom"/>
</dbReference>
<accession>A0A7N0SV69</accession>
<evidence type="ECO:0000256" key="6">
    <source>
        <dbReference type="ARBA" id="ARBA00022927"/>
    </source>
</evidence>
<evidence type="ECO:0000259" key="12">
    <source>
        <dbReference type="PROSITE" id="PS50195"/>
    </source>
</evidence>
<keyword evidence="8" id="KW-0472">Membrane</keyword>
<dbReference type="FunFam" id="3.30.1520.10:FF:000060">
    <property type="entry name" value="Phox (PX) domain-containing protein"/>
    <property type="match status" value="1"/>
</dbReference>
<evidence type="ECO:0000256" key="7">
    <source>
        <dbReference type="ARBA" id="ARBA00023054"/>
    </source>
</evidence>
<feature type="domain" description="PX" evidence="12">
    <location>
        <begin position="47"/>
        <end position="164"/>
    </location>
</feature>
<keyword evidence="3" id="KW-0813">Transport</keyword>
<protein>
    <recommendedName>
        <fullName evidence="12">PX domain-containing protein</fullName>
    </recommendedName>
</protein>
<keyword evidence="5" id="KW-0967">Endosome</keyword>
<dbReference type="EnsemblPlants" id="Kaladp0001s0152.1.v1.1">
    <property type="protein sequence ID" value="Kaladp0001s0152.1.v1.1"/>
    <property type="gene ID" value="Kaladp0001s0152.v1.1"/>
</dbReference>
<evidence type="ECO:0000256" key="8">
    <source>
        <dbReference type="ARBA" id="ARBA00023136"/>
    </source>
</evidence>
<evidence type="ECO:0000256" key="2">
    <source>
        <dbReference type="ARBA" id="ARBA00004514"/>
    </source>
</evidence>
<dbReference type="InterPro" id="IPR044588">
    <property type="entry name" value="EREX-like"/>
</dbReference>
<keyword evidence="14" id="KW-1185">Reference proteome</keyword>
<comment type="function">
    <text evidence="9">Acts as an effector of RABF2A and RABF2B. Involved in vacuolar transport of storage proteins. Regulates membrane trafficking to protein storage vacuoles (PSVs). Binds specifically to phosphatidylinositol 3-monophosphate (PtdIns3P).</text>
</comment>
<feature type="compositionally biased region" description="Basic residues" evidence="11">
    <location>
        <begin position="1"/>
        <end position="11"/>
    </location>
</feature>
<dbReference type="Gene3D" id="3.30.1520.10">
    <property type="entry name" value="Phox-like domain"/>
    <property type="match status" value="1"/>
</dbReference>
<dbReference type="PANTHER" id="PTHR46856">
    <property type="entry name" value="PX DOMAIN-CONTAINING PROTEIN EREL1-RELATED"/>
    <property type="match status" value="1"/>
</dbReference>
<dbReference type="AlphaFoldDB" id="A0A7N0SV69"/>
<evidence type="ECO:0000256" key="10">
    <source>
        <dbReference type="SAM" id="Coils"/>
    </source>
</evidence>
<evidence type="ECO:0000256" key="9">
    <source>
        <dbReference type="ARBA" id="ARBA00055681"/>
    </source>
</evidence>
<dbReference type="Gramene" id="Kaladp0001s0152.1.v1.1">
    <property type="protein sequence ID" value="Kaladp0001s0152.1.v1.1"/>
    <property type="gene ID" value="Kaladp0001s0152.v1.1"/>
</dbReference>
<name>A0A7N0SV69_KALFE</name>
<dbReference type="InterPro" id="IPR036871">
    <property type="entry name" value="PX_dom_sf"/>
</dbReference>
<dbReference type="Pfam" id="PF00787">
    <property type="entry name" value="PX"/>
    <property type="match status" value="1"/>
</dbReference>
<dbReference type="SMART" id="SM00312">
    <property type="entry name" value="PX"/>
    <property type="match status" value="1"/>
</dbReference>
<feature type="region of interest" description="Disordered" evidence="11">
    <location>
        <begin position="1"/>
        <end position="25"/>
    </location>
</feature>
<reference evidence="13" key="1">
    <citation type="submission" date="2021-01" db="UniProtKB">
        <authorList>
            <consortium name="EnsemblPlants"/>
        </authorList>
    </citation>
    <scope>IDENTIFICATION</scope>
</reference>
<evidence type="ECO:0000256" key="4">
    <source>
        <dbReference type="ARBA" id="ARBA00022490"/>
    </source>
</evidence>
<keyword evidence="6" id="KW-0653">Protein transport</keyword>
<feature type="region of interest" description="Disordered" evidence="11">
    <location>
        <begin position="168"/>
        <end position="196"/>
    </location>
</feature>
<evidence type="ECO:0000313" key="13">
    <source>
        <dbReference type="EnsemblPlants" id="Kaladp0001s0152.1.v1.1"/>
    </source>
</evidence>
<feature type="region of interest" description="Disordered" evidence="11">
    <location>
        <begin position="209"/>
        <end position="230"/>
    </location>
</feature>
<dbReference type="OMA" id="KHGMSNI"/>
<organism evidence="13 14">
    <name type="scientific">Kalanchoe fedtschenkoi</name>
    <name type="common">Lavender scallops</name>
    <name type="synonym">South American air plant</name>
    <dbReference type="NCBI Taxonomy" id="63787"/>
    <lineage>
        <taxon>Eukaryota</taxon>
        <taxon>Viridiplantae</taxon>
        <taxon>Streptophyta</taxon>
        <taxon>Embryophyta</taxon>
        <taxon>Tracheophyta</taxon>
        <taxon>Spermatophyta</taxon>
        <taxon>Magnoliopsida</taxon>
        <taxon>eudicotyledons</taxon>
        <taxon>Gunneridae</taxon>
        <taxon>Pentapetalae</taxon>
        <taxon>Saxifragales</taxon>
        <taxon>Crassulaceae</taxon>
        <taxon>Kalanchoe</taxon>
    </lineage>
</organism>
<comment type="subcellular location">
    <subcellularLocation>
        <location evidence="2">Cytoplasm</location>
        <location evidence="2">Cytosol</location>
    </subcellularLocation>
    <subcellularLocation>
        <location evidence="1">Endosome membrane</location>
        <topology evidence="1">Peripheral membrane protein</topology>
    </subcellularLocation>
</comment>
<dbReference type="PANTHER" id="PTHR46856:SF1">
    <property type="entry name" value="PX DOMAIN-CONTAINING PROTEIN EREL1-RELATED"/>
    <property type="match status" value="1"/>
</dbReference>